<dbReference type="GO" id="GO:0003924">
    <property type="term" value="F:GTPase activity"/>
    <property type="evidence" value="ECO:0007669"/>
    <property type="project" value="InterPro"/>
</dbReference>
<keyword evidence="2 6" id="KW-0547">Nucleotide-binding</keyword>
<evidence type="ECO:0000256" key="3">
    <source>
        <dbReference type="ARBA" id="ARBA00022842"/>
    </source>
</evidence>
<dbReference type="InterPro" id="IPR001019">
    <property type="entry name" value="Gprotein_alpha_su"/>
</dbReference>
<evidence type="ECO:0000256" key="5">
    <source>
        <dbReference type="ARBA" id="ARBA00023224"/>
    </source>
</evidence>
<keyword evidence="9" id="KW-1185">Reference proteome</keyword>
<keyword evidence="1 7" id="KW-0479">Metal-binding</keyword>
<dbReference type="SUPFAM" id="SSF47895">
    <property type="entry name" value="Transducin (alpha subunit), insertion domain"/>
    <property type="match status" value="1"/>
</dbReference>
<organism evidence="8 9">
    <name type="scientific">Capsaspora owczarzaki (strain ATCC 30864)</name>
    <dbReference type="NCBI Taxonomy" id="595528"/>
    <lineage>
        <taxon>Eukaryota</taxon>
        <taxon>Filasterea</taxon>
        <taxon>Capsaspora</taxon>
    </lineage>
</organism>
<reference evidence="9" key="1">
    <citation type="submission" date="2011-02" db="EMBL/GenBank/DDBJ databases">
        <title>The Genome Sequence of Capsaspora owczarzaki ATCC 30864.</title>
        <authorList>
            <person name="Russ C."/>
            <person name="Cuomo C."/>
            <person name="Burger G."/>
            <person name="Gray M.W."/>
            <person name="Holland P.W.H."/>
            <person name="King N."/>
            <person name="Lang F.B.F."/>
            <person name="Roger A.J."/>
            <person name="Ruiz-Trillo I."/>
            <person name="Young S.K."/>
            <person name="Zeng Q."/>
            <person name="Gargeya S."/>
            <person name="Alvarado L."/>
            <person name="Berlin A."/>
            <person name="Chapman S.B."/>
            <person name="Chen Z."/>
            <person name="Freedman E."/>
            <person name="Gellesch M."/>
            <person name="Goldberg J."/>
            <person name="Griggs A."/>
            <person name="Gujja S."/>
            <person name="Heilman E."/>
            <person name="Heiman D."/>
            <person name="Howarth C."/>
            <person name="Mehta T."/>
            <person name="Neiman D."/>
            <person name="Pearson M."/>
            <person name="Roberts A."/>
            <person name="Saif S."/>
            <person name="Shea T."/>
            <person name="Shenoy N."/>
            <person name="Sisk P."/>
            <person name="Stolte C."/>
            <person name="Sykes S."/>
            <person name="White J."/>
            <person name="Yandava C."/>
            <person name="Haas B."/>
            <person name="Nusbaum C."/>
            <person name="Birren B."/>
        </authorList>
    </citation>
    <scope>NUCLEOTIDE SEQUENCE</scope>
    <source>
        <strain evidence="9">ATCC 30864</strain>
    </source>
</reference>
<dbReference type="PANTHER" id="PTHR10218">
    <property type="entry name" value="GTP-BINDING PROTEIN ALPHA SUBUNIT"/>
    <property type="match status" value="1"/>
</dbReference>
<dbReference type="Proteomes" id="UP000008743">
    <property type="component" value="Unassembled WGS sequence"/>
</dbReference>
<dbReference type="FunFam" id="3.40.50.300:FF:000692">
    <property type="entry name" value="Guanine nucleotide-binding protein subunit alpha"/>
    <property type="match status" value="1"/>
</dbReference>
<dbReference type="eggNOG" id="KOG0082">
    <property type="taxonomic scope" value="Eukaryota"/>
</dbReference>
<feature type="binding site" evidence="6">
    <location>
        <begin position="269"/>
        <end position="272"/>
    </location>
    <ligand>
        <name>GTP</name>
        <dbReference type="ChEBI" id="CHEBI:37565"/>
    </ligand>
</feature>
<proteinExistence type="predicted"/>
<dbReference type="STRING" id="595528.A0A0D2VU46"/>
<dbReference type="Gene3D" id="1.10.400.10">
    <property type="entry name" value="GI Alpha 1, domain 2-like"/>
    <property type="match status" value="1"/>
</dbReference>
<dbReference type="GO" id="GO:0031683">
    <property type="term" value="F:G-protein beta/gamma-subunit complex binding"/>
    <property type="evidence" value="ECO:0007669"/>
    <property type="project" value="InterPro"/>
</dbReference>
<dbReference type="PANTHER" id="PTHR10218:SF302">
    <property type="entry name" value="GUANINE NUCLEOTIDE-BINDING PROTEIN ALPHA-5 SUBUNIT"/>
    <property type="match status" value="1"/>
</dbReference>
<feature type="binding site" evidence="6">
    <location>
        <begin position="44"/>
        <end position="49"/>
    </location>
    <ligand>
        <name>GTP</name>
        <dbReference type="ChEBI" id="CHEBI:37565"/>
    </ligand>
</feature>
<name>A0A0D2VU46_CAPO3</name>
<dbReference type="OrthoDB" id="5817230at2759"/>
<dbReference type="GO" id="GO:0046872">
    <property type="term" value="F:metal ion binding"/>
    <property type="evidence" value="ECO:0007669"/>
    <property type="project" value="UniProtKB-KW"/>
</dbReference>
<dbReference type="SMART" id="SM00275">
    <property type="entry name" value="G_alpha"/>
    <property type="match status" value="1"/>
</dbReference>
<feature type="binding site" evidence="6">
    <location>
        <begin position="150"/>
        <end position="151"/>
    </location>
    <ligand>
        <name>GTP</name>
        <dbReference type="ChEBI" id="CHEBI:37565"/>
    </ligand>
</feature>
<dbReference type="GO" id="GO:0005834">
    <property type="term" value="C:heterotrimeric G-protein complex"/>
    <property type="evidence" value="ECO:0007669"/>
    <property type="project" value="TreeGrafter"/>
</dbReference>
<dbReference type="InParanoid" id="A0A0D2VU46"/>
<dbReference type="PhylomeDB" id="A0A0D2VU46"/>
<dbReference type="Pfam" id="PF00503">
    <property type="entry name" value="G-alpha"/>
    <property type="match status" value="1"/>
</dbReference>
<evidence type="ECO:0000313" key="9">
    <source>
        <dbReference type="Proteomes" id="UP000008743"/>
    </source>
</evidence>
<dbReference type="GO" id="GO:0005525">
    <property type="term" value="F:GTP binding"/>
    <property type="evidence" value="ECO:0007669"/>
    <property type="project" value="UniProtKB-KW"/>
</dbReference>
<dbReference type="GO" id="GO:0007010">
    <property type="term" value="P:cytoskeleton organization"/>
    <property type="evidence" value="ECO:0007669"/>
    <property type="project" value="UniProtKB-ARBA"/>
</dbReference>
<dbReference type="GO" id="GO:0007188">
    <property type="term" value="P:adenylate cyclase-modulating G protein-coupled receptor signaling pathway"/>
    <property type="evidence" value="ECO:0007669"/>
    <property type="project" value="TreeGrafter"/>
</dbReference>
<evidence type="ECO:0000256" key="6">
    <source>
        <dbReference type="PIRSR" id="PIRSR601019-1"/>
    </source>
</evidence>
<feature type="binding site" evidence="6">
    <location>
        <position position="328"/>
    </location>
    <ligand>
        <name>GTP</name>
        <dbReference type="ChEBI" id="CHEBI:37565"/>
    </ligand>
</feature>
<gene>
    <name evidence="8" type="ORF">CAOG_005446</name>
</gene>
<feature type="binding site" evidence="6">
    <location>
        <begin position="200"/>
        <end position="204"/>
    </location>
    <ligand>
        <name>GTP</name>
        <dbReference type="ChEBI" id="CHEBI:37565"/>
    </ligand>
</feature>
<evidence type="ECO:0000313" key="8">
    <source>
        <dbReference type="EMBL" id="KJE94887.1"/>
    </source>
</evidence>
<evidence type="ECO:0000256" key="7">
    <source>
        <dbReference type="PIRSR" id="PIRSR601019-2"/>
    </source>
</evidence>
<accession>A0A0D2VU46</accession>
<dbReference type="SUPFAM" id="SSF52540">
    <property type="entry name" value="P-loop containing nucleoside triphosphate hydrolases"/>
    <property type="match status" value="1"/>
</dbReference>
<feature type="binding site" evidence="7">
    <location>
        <position position="181"/>
    </location>
    <ligand>
        <name>Mg(2+)</name>
        <dbReference type="ChEBI" id="CHEBI:18420"/>
    </ligand>
</feature>
<dbReference type="RefSeq" id="XP_004346119.2">
    <property type="nucleotide sequence ID" value="XM_004346069.2"/>
</dbReference>
<dbReference type="FunCoup" id="A0A0D2VU46">
    <property type="interactions" value="87"/>
</dbReference>
<feature type="binding site" evidence="7">
    <location>
        <position position="48"/>
    </location>
    <ligand>
        <name>Mg(2+)</name>
        <dbReference type="ChEBI" id="CHEBI:18420"/>
    </ligand>
</feature>
<dbReference type="FunFam" id="3.40.50.300:FF:002307">
    <property type="entry name" value="Guanine nucleotide-binding protein G(k) subunit alpha"/>
    <property type="match status" value="1"/>
</dbReference>
<dbReference type="PRINTS" id="PR00318">
    <property type="entry name" value="GPROTEINA"/>
</dbReference>
<dbReference type="AlphaFoldDB" id="A0A0D2VU46"/>
<dbReference type="Gene3D" id="3.40.50.300">
    <property type="entry name" value="P-loop containing nucleotide triphosphate hydrolases"/>
    <property type="match status" value="1"/>
</dbReference>
<protein>
    <submittedName>
        <fullName evidence="8">Guanine nucleotide-binding protein G(I)</fullName>
    </submittedName>
</protein>
<dbReference type="InterPro" id="IPR027417">
    <property type="entry name" value="P-loop_NTPase"/>
</dbReference>
<dbReference type="GO" id="GO:0005737">
    <property type="term" value="C:cytoplasm"/>
    <property type="evidence" value="ECO:0007669"/>
    <property type="project" value="UniProtKB-ARBA"/>
</dbReference>
<evidence type="ECO:0000256" key="4">
    <source>
        <dbReference type="ARBA" id="ARBA00023134"/>
    </source>
</evidence>
<sequence length="356" mass="40382">MGACLSVDAKDESAVKDRAIEKQIKSEIAEKDQTIKMLLLGTGESGKSTLVKQMRIIHSDNFNEGELFDFKKTVRENSVEAIKLILEQMTKLNIEFGAPDTTQAVTQLGQLPTVISDAMVESAAGVMAKIWADSGVQAAYARRNEYYMLDSGPYFLESIGRIFDITYMPTQQDIVRTRVRTTGMVETKFKYRDIIFRMVDVGGQRSERRKWVQCFGDVNAVIFVADIAAYNQRLFEDATVNRLDEALQTFQGIANNRYFDDSAVILFLNKTDLFDAKLKEVPFNTVFPRFKGNPTDPDDVKKYLVRKFLEQFKRSQNEKKIYYHFTCATDTENVKVILGAVTDSIVQANLRSVGLI</sequence>
<dbReference type="CDD" id="cd00066">
    <property type="entry name" value="G-alpha"/>
    <property type="match status" value="1"/>
</dbReference>
<evidence type="ECO:0000256" key="2">
    <source>
        <dbReference type="ARBA" id="ARBA00022741"/>
    </source>
</evidence>
<keyword evidence="5" id="KW-0807">Transducer</keyword>
<dbReference type="PROSITE" id="PS51882">
    <property type="entry name" value="G_ALPHA"/>
    <property type="match status" value="1"/>
</dbReference>
<evidence type="ECO:0000256" key="1">
    <source>
        <dbReference type="ARBA" id="ARBA00022723"/>
    </source>
</evidence>
<keyword evidence="4 6" id="KW-0342">GTP-binding</keyword>
<dbReference type="InterPro" id="IPR011025">
    <property type="entry name" value="GproteinA_insert"/>
</dbReference>
<dbReference type="GO" id="GO:0001664">
    <property type="term" value="F:G protein-coupled receptor binding"/>
    <property type="evidence" value="ECO:0007669"/>
    <property type="project" value="TreeGrafter"/>
</dbReference>
<keyword evidence="3 7" id="KW-0460">Magnesium</keyword>
<dbReference type="EMBL" id="KE346368">
    <property type="protein sequence ID" value="KJE94887.1"/>
    <property type="molecule type" value="Genomic_DNA"/>
</dbReference>